<reference evidence="3" key="1">
    <citation type="journal article" date="2016" name="Proc. Natl. Acad. Sci. U.S.A.">
        <title>Comparative genomics of biotechnologically important yeasts.</title>
        <authorList>
            <person name="Riley R."/>
            <person name="Haridas S."/>
            <person name="Wolfe K.H."/>
            <person name="Lopes M.R."/>
            <person name="Hittinger C.T."/>
            <person name="Goeker M."/>
            <person name="Salamov A.A."/>
            <person name="Wisecaver J.H."/>
            <person name="Long T.M."/>
            <person name="Calvey C.H."/>
            <person name="Aerts A.L."/>
            <person name="Barry K.W."/>
            <person name="Choi C."/>
            <person name="Clum A."/>
            <person name="Coughlan A.Y."/>
            <person name="Deshpande S."/>
            <person name="Douglass A.P."/>
            <person name="Hanson S.J."/>
            <person name="Klenk H.-P."/>
            <person name="LaButti K.M."/>
            <person name="Lapidus A."/>
            <person name="Lindquist E.A."/>
            <person name="Lipzen A.M."/>
            <person name="Meier-Kolthoff J.P."/>
            <person name="Ohm R.A."/>
            <person name="Otillar R.P."/>
            <person name="Pangilinan J.L."/>
            <person name="Peng Y."/>
            <person name="Rokas A."/>
            <person name="Rosa C.A."/>
            <person name="Scheuner C."/>
            <person name="Sibirny A.A."/>
            <person name="Slot J.C."/>
            <person name="Stielow J.B."/>
            <person name="Sun H."/>
            <person name="Kurtzman C.P."/>
            <person name="Blackwell M."/>
            <person name="Grigoriev I.V."/>
            <person name="Jeffries T.W."/>
        </authorList>
    </citation>
    <scope>NUCLEOTIDE SEQUENCE [LARGE SCALE GENOMIC DNA]</scope>
    <source>
        <strain evidence="3">NRRL Y-1626</strain>
    </source>
</reference>
<dbReference type="EMBL" id="LXPE01000012">
    <property type="protein sequence ID" value="OBA26991.1"/>
    <property type="molecule type" value="Genomic_DNA"/>
</dbReference>
<keyword evidence="3" id="KW-1185">Reference proteome</keyword>
<evidence type="ECO:0000313" key="3">
    <source>
        <dbReference type="Proteomes" id="UP000092321"/>
    </source>
</evidence>
<dbReference type="Proteomes" id="UP000092321">
    <property type="component" value="Unassembled WGS sequence"/>
</dbReference>
<organism evidence="2 3">
    <name type="scientific">Hanseniaspora valbyensis NRRL Y-1626</name>
    <dbReference type="NCBI Taxonomy" id="766949"/>
    <lineage>
        <taxon>Eukaryota</taxon>
        <taxon>Fungi</taxon>
        <taxon>Dikarya</taxon>
        <taxon>Ascomycota</taxon>
        <taxon>Saccharomycotina</taxon>
        <taxon>Saccharomycetes</taxon>
        <taxon>Saccharomycodales</taxon>
        <taxon>Saccharomycodaceae</taxon>
        <taxon>Hanseniaspora</taxon>
    </lineage>
</organism>
<proteinExistence type="predicted"/>
<evidence type="ECO:0000313" key="2">
    <source>
        <dbReference type="EMBL" id="OBA26991.1"/>
    </source>
</evidence>
<feature type="compositionally biased region" description="Polar residues" evidence="1">
    <location>
        <begin position="707"/>
        <end position="720"/>
    </location>
</feature>
<evidence type="ECO:0000256" key="1">
    <source>
        <dbReference type="SAM" id="MobiDB-lite"/>
    </source>
</evidence>
<comment type="caution">
    <text evidence="2">The sequence shown here is derived from an EMBL/GenBank/DDBJ whole genome shotgun (WGS) entry which is preliminary data.</text>
</comment>
<dbReference type="OrthoDB" id="3973142at2759"/>
<sequence>MNFLKSVFNSSSEFANAAGEVPPYNVIQNISKGNNDIEIYDCNYKYNNLKELEYICLHNGIEASKVNESLVLSMIRKKIDPNGQIDQYGNRVLANNRNGSIDFLQSANNFIALFHNENINGNNNVMINILKVYDRFDSFVTENVDLLSNVGELGENGTYLDYCILKLFRMILKNNYTLPENNMILSDLLFVFIDNGSMNIKLYIEGLSQNNGKSDKTVFKLLNQRYPSINSSLSLNSHLTKLVQKNEFIKSIEFINRVTDTSIDEITQLVKSLSQKPEKLCNIKNEELCSKMWQVGIIDKIIERYNYLKKENLIAKEEDVAFNELESSFFKLLANIIEFDPLQLIKFDYIFLDYIKNNLEGKTNIITILLALNVCYQKFDESDSNRLPDFPLLLFNCLQNIVKNNKINSDENLNIARLFLLLLKTKLFNSKLREKFICNEVLRLVSEVSKQSGAIEAQNFPEVKSLNFLIVVLIVSLKKTILSFYGSDRGYTILISAILQNSNIQKSKNKASDNKTLLYDLAILQTLKNEISNWPTELIVTKLMPVQSLMNLLLLSNDGGDRYDLEPEVVEANRNIAQSAFDIYMHIISRVAKEGGFKIEDKSAPMFSEINTNIIAVTNVDYYKKTIKSGSNIDHGDAFNSFEIPSVVQYDDNMVTSFNNTNTSNTKNNWSSWNDDYEEEEEDQNIVNKFDDVHIAQEKPAPKRNMVRSTTNHKPANSFANAAPKKSVLKKETRKIPVMKKKASSPAPKPKANAFPTFESDNEDGWGDEW</sequence>
<protein>
    <submittedName>
        <fullName evidence="2">Uncharacterized protein</fullName>
    </submittedName>
</protein>
<name>A0A1B7TE49_9ASCO</name>
<feature type="region of interest" description="Disordered" evidence="1">
    <location>
        <begin position="705"/>
        <end position="770"/>
    </location>
</feature>
<dbReference type="AlphaFoldDB" id="A0A1B7TE49"/>
<gene>
    <name evidence="2" type="ORF">HANVADRAFT_2365</name>
</gene>
<accession>A0A1B7TE49</accession>
<feature type="compositionally biased region" description="Acidic residues" evidence="1">
    <location>
        <begin position="760"/>
        <end position="770"/>
    </location>
</feature>